<dbReference type="Pfam" id="PF00675">
    <property type="entry name" value="Peptidase_M16"/>
    <property type="match status" value="1"/>
</dbReference>
<dbReference type="InterPro" id="IPR011765">
    <property type="entry name" value="Pept_M16_N"/>
</dbReference>
<evidence type="ECO:0000313" key="5">
    <source>
        <dbReference type="EMBL" id="PKE26480.1"/>
    </source>
</evidence>
<accession>A0A855GMY3</accession>
<dbReference type="PROSITE" id="PS00143">
    <property type="entry name" value="INSULINASE"/>
    <property type="match status" value="1"/>
</dbReference>
<evidence type="ECO:0000256" key="2">
    <source>
        <dbReference type="RuleBase" id="RU004447"/>
    </source>
</evidence>
<dbReference type="PANTHER" id="PTHR11851:SF49">
    <property type="entry name" value="MITOCHONDRIAL-PROCESSING PEPTIDASE SUBUNIT ALPHA"/>
    <property type="match status" value="1"/>
</dbReference>
<reference evidence="5 6" key="1">
    <citation type="submission" date="2017-12" db="EMBL/GenBank/DDBJ databases">
        <title>Genomics of Macrococcus caseolyticus.</title>
        <authorList>
            <person name="MacFadyen A.C."/>
            <person name="Paterson G.K."/>
        </authorList>
    </citation>
    <scope>NUCLEOTIDE SEQUENCE [LARGE SCALE GENOMIC DNA]</scope>
    <source>
        <strain evidence="5 6">5788_EF188</strain>
    </source>
</reference>
<dbReference type="Proteomes" id="UP000233482">
    <property type="component" value="Unassembled WGS sequence"/>
</dbReference>
<feature type="domain" description="Peptidase M16 C-terminal" evidence="4">
    <location>
        <begin position="163"/>
        <end position="331"/>
    </location>
</feature>
<dbReference type="Gene3D" id="3.30.830.10">
    <property type="entry name" value="Metalloenzyme, LuxS/M16 peptidase-like"/>
    <property type="match status" value="2"/>
</dbReference>
<comment type="caution">
    <text evidence="5">The sequence shown here is derived from an EMBL/GenBank/DDBJ whole genome shotgun (WGS) entry which is preliminary data.</text>
</comment>
<dbReference type="EMBL" id="PIXC01000008">
    <property type="protein sequence ID" value="PKE26480.1"/>
    <property type="molecule type" value="Genomic_DNA"/>
</dbReference>
<dbReference type="InterPro" id="IPR050361">
    <property type="entry name" value="MPP/UQCRC_Complex"/>
</dbReference>
<gene>
    <name evidence="5" type="ORF">CW686_05035</name>
</gene>
<dbReference type="GO" id="GO:0006508">
    <property type="term" value="P:proteolysis"/>
    <property type="evidence" value="ECO:0007669"/>
    <property type="project" value="InterPro"/>
</dbReference>
<dbReference type="AlphaFoldDB" id="A0A855GMY3"/>
<sequence length="396" mass="46220">MEHIKLKNDMTFAYHETKLEVVHIGLYIKVGTSDEEGYPSGIAHFIEHMVFKGTKQFPFQELSDKIDAIGGEVNAYTTKTYTCYSIKTLKRFERVAIELLKEMVFCAMFPNDELEKERQVILEEIKMIEDDDEERAFEQFEAVLFQGSPYNTPILGTADSVNNITQTMLEDFYHKFYQPNNMILSYVGTDYHFIKDYFEQFNAVHNVRRPLKRFTMNTIHLTHHKESMEQAHVILAHRGISYLDEKSTCYEIINNIYGGSMTSLLFRRLREAQGLCYALYSSVDAYEEGGVLYTYFATDAKNIERCMTEIHLIHKQLAAGIDESLLLKTKHYLVTNLYMNLDYDGSIMEHMGKSILLYNKIYEIHELEDKIMAVTLEEVDEALQVFKKAYASYRIY</sequence>
<dbReference type="GO" id="GO:0004222">
    <property type="term" value="F:metalloendopeptidase activity"/>
    <property type="evidence" value="ECO:0007669"/>
    <property type="project" value="InterPro"/>
</dbReference>
<evidence type="ECO:0000259" key="3">
    <source>
        <dbReference type="Pfam" id="PF00675"/>
    </source>
</evidence>
<protein>
    <recommendedName>
        <fullName evidence="7">Insulinase family protein</fullName>
    </recommendedName>
</protein>
<comment type="similarity">
    <text evidence="1 2">Belongs to the peptidase M16 family.</text>
</comment>
<dbReference type="GO" id="GO:0046872">
    <property type="term" value="F:metal ion binding"/>
    <property type="evidence" value="ECO:0007669"/>
    <property type="project" value="InterPro"/>
</dbReference>
<evidence type="ECO:0000259" key="4">
    <source>
        <dbReference type="Pfam" id="PF05193"/>
    </source>
</evidence>
<feature type="domain" description="Peptidase M16 N-terminal" evidence="3">
    <location>
        <begin position="18"/>
        <end position="157"/>
    </location>
</feature>
<dbReference type="InterPro" id="IPR011249">
    <property type="entry name" value="Metalloenz_LuxS/M16"/>
</dbReference>
<organism evidence="5 6">
    <name type="scientific">Macrococcoides caseolyticum</name>
    <dbReference type="NCBI Taxonomy" id="69966"/>
    <lineage>
        <taxon>Bacteria</taxon>
        <taxon>Bacillati</taxon>
        <taxon>Bacillota</taxon>
        <taxon>Bacilli</taxon>
        <taxon>Bacillales</taxon>
        <taxon>Staphylococcaceae</taxon>
        <taxon>Macrococcoides</taxon>
    </lineage>
</organism>
<dbReference type="SUPFAM" id="SSF63411">
    <property type="entry name" value="LuxS/MPP-like metallohydrolase"/>
    <property type="match status" value="2"/>
</dbReference>
<dbReference type="PANTHER" id="PTHR11851">
    <property type="entry name" value="METALLOPROTEASE"/>
    <property type="match status" value="1"/>
</dbReference>
<dbReference type="Pfam" id="PF05193">
    <property type="entry name" value="Peptidase_M16_C"/>
    <property type="match status" value="1"/>
</dbReference>
<dbReference type="InterPro" id="IPR001431">
    <property type="entry name" value="Pept_M16_Zn_BS"/>
</dbReference>
<dbReference type="InterPro" id="IPR007863">
    <property type="entry name" value="Peptidase_M16_C"/>
</dbReference>
<evidence type="ECO:0000256" key="1">
    <source>
        <dbReference type="ARBA" id="ARBA00007261"/>
    </source>
</evidence>
<dbReference type="RefSeq" id="WP_101037400.1">
    <property type="nucleotide sequence ID" value="NZ_CP073801.1"/>
</dbReference>
<proteinExistence type="inferred from homology"/>
<evidence type="ECO:0008006" key="7">
    <source>
        <dbReference type="Google" id="ProtNLM"/>
    </source>
</evidence>
<evidence type="ECO:0000313" key="6">
    <source>
        <dbReference type="Proteomes" id="UP000233482"/>
    </source>
</evidence>
<name>A0A855GMY3_9STAP</name>